<dbReference type="Proteomes" id="UP000274843">
    <property type="component" value="Unassembled WGS sequence"/>
</dbReference>
<dbReference type="GeneID" id="301842171"/>
<accession>A0A3N2GP85</accession>
<organism evidence="1 2">
    <name type="scientific">Amycolatopsis thermoflava</name>
    <dbReference type="NCBI Taxonomy" id="84480"/>
    <lineage>
        <taxon>Bacteria</taxon>
        <taxon>Bacillati</taxon>
        <taxon>Actinomycetota</taxon>
        <taxon>Actinomycetes</taxon>
        <taxon>Pseudonocardiales</taxon>
        <taxon>Pseudonocardiaceae</taxon>
        <taxon>Amycolatopsis</taxon>
        <taxon>Amycolatopsis methanolica group</taxon>
    </lineage>
</organism>
<comment type="caution">
    <text evidence="1">The sequence shown here is derived from an EMBL/GenBank/DDBJ whole genome shotgun (WGS) entry which is preliminary data.</text>
</comment>
<name>A0A3N2GP85_9PSEU</name>
<protein>
    <recommendedName>
        <fullName evidence="3">SnoaL-like domain-containing protein</fullName>
    </recommendedName>
</protein>
<dbReference type="SUPFAM" id="SSF54427">
    <property type="entry name" value="NTF2-like"/>
    <property type="match status" value="1"/>
</dbReference>
<dbReference type="Gene3D" id="3.10.450.50">
    <property type="match status" value="1"/>
</dbReference>
<keyword evidence="2" id="KW-1185">Reference proteome</keyword>
<dbReference type="RefSeq" id="WP_123682797.1">
    <property type="nucleotide sequence ID" value="NZ_RKHY01000001.1"/>
</dbReference>
<evidence type="ECO:0008006" key="3">
    <source>
        <dbReference type="Google" id="ProtNLM"/>
    </source>
</evidence>
<gene>
    <name evidence="1" type="ORF">EDD35_0698</name>
</gene>
<dbReference type="AlphaFoldDB" id="A0A3N2GP85"/>
<evidence type="ECO:0000313" key="2">
    <source>
        <dbReference type="Proteomes" id="UP000274843"/>
    </source>
</evidence>
<proteinExistence type="predicted"/>
<reference evidence="1 2" key="1">
    <citation type="submission" date="2018-11" db="EMBL/GenBank/DDBJ databases">
        <title>Sequencing the genomes of 1000 actinobacteria strains.</title>
        <authorList>
            <person name="Klenk H.-P."/>
        </authorList>
    </citation>
    <scope>NUCLEOTIDE SEQUENCE [LARGE SCALE GENOMIC DNA]</scope>
    <source>
        <strain evidence="1 2">DSM 44348</strain>
    </source>
</reference>
<dbReference type="InterPro" id="IPR032710">
    <property type="entry name" value="NTF2-like_dom_sf"/>
</dbReference>
<evidence type="ECO:0000313" key="1">
    <source>
        <dbReference type="EMBL" id="ROS38422.1"/>
    </source>
</evidence>
<sequence length="166" mass="18342">MTSLTPEQMLAHFNVHAEAEFNGDIDTTMATVADDPVFEWPCMDLQVVGRDAVREVYLRMFRGVIPKMLNGGRRMFGFGDNTLWGESIFGLEEEDGVVRKHSVLTVAKFEADPIKIKGEYSYGSPGFLKLVRTALGNDIMDVPGVGPLDRERATLIPVSYIGTGVD</sequence>
<dbReference type="EMBL" id="RKHY01000001">
    <property type="protein sequence ID" value="ROS38422.1"/>
    <property type="molecule type" value="Genomic_DNA"/>
</dbReference>